<dbReference type="EMBL" id="CP009508">
    <property type="protein sequence ID" value="AKB38622.1"/>
    <property type="molecule type" value="Genomic_DNA"/>
</dbReference>
<comment type="subcellular location">
    <subcellularLocation>
        <location evidence="1">Cytoplasm</location>
    </subcellularLocation>
</comment>
<dbReference type="SMART" id="SM00899">
    <property type="entry name" value="FeoA"/>
    <property type="match status" value="1"/>
</dbReference>
<dbReference type="PATRIC" id="fig|1434118.4.peg.5183"/>
<dbReference type="Pfam" id="PF04023">
    <property type="entry name" value="FeoA"/>
    <property type="match status" value="1"/>
</dbReference>
<sequence length="224" mass="25409">MVLMHTDRIEEYLETILYLITKNHGPAKTKQIAEELNVSSPSVTEMIKKLHSMGFVEYKPYQGVELTEKGAEEAIRIKRKHQVLETFLAEVLDFDRKEAHREACELEHAVSDSVLERLYDFLGNPEYCPDGHPINIDKCNLQREEKFIPLDEMKEGSSGTVARVTLPRETKERLTSLGILTGEDIEVRRKQKQGCISVMAVGSEIALGRDIAKKIFITPKGKIA</sequence>
<dbReference type="SMART" id="SM00529">
    <property type="entry name" value="HTH_DTXR"/>
    <property type="match status" value="1"/>
</dbReference>
<dbReference type="InterPro" id="IPR036421">
    <property type="entry name" value="Fe_dep_repressor_sf"/>
</dbReference>
<accession>A0A0E3PUC1</accession>
<dbReference type="Pfam" id="PF01325">
    <property type="entry name" value="Fe_dep_repress"/>
    <property type="match status" value="1"/>
</dbReference>
<proteinExistence type="inferred from homology"/>
<evidence type="ECO:0000256" key="3">
    <source>
        <dbReference type="ARBA" id="ARBA00011738"/>
    </source>
</evidence>
<dbReference type="Gene3D" id="1.10.10.10">
    <property type="entry name" value="Winged helix-like DNA-binding domain superfamily/Winged helix DNA-binding domain"/>
    <property type="match status" value="1"/>
</dbReference>
<comment type="subunit">
    <text evidence="3">Homodimer.</text>
</comment>
<evidence type="ECO:0000256" key="2">
    <source>
        <dbReference type="ARBA" id="ARBA00007871"/>
    </source>
</evidence>
<evidence type="ECO:0000313" key="10">
    <source>
        <dbReference type="Proteomes" id="UP000033123"/>
    </source>
</evidence>
<keyword evidence="4" id="KW-0408">Iron</keyword>
<keyword evidence="6" id="KW-0238">DNA-binding</keyword>
<dbReference type="HOGENOM" id="CLU_069532_0_2_2"/>
<dbReference type="KEGG" id="msj:MSSAC_4032"/>
<evidence type="ECO:0000313" key="9">
    <source>
        <dbReference type="EMBL" id="AKB38622.1"/>
    </source>
</evidence>
<evidence type="ECO:0000256" key="7">
    <source>
        <dbReference type="ARBA" id="ARBA00023163"/>
    </source>
</evidence>
<dbReference type="SUPFAM" id="SSF47979">
    <property type="entry name" value="Iron-dependent repressor protein, dimerization domain"/>
    <property type="match status" value="1"/>
</dbReference>
<dbReference type="GO" id="GO:0046983">
    <property type="term" value="F:protein dimerization activity"/>
    <property type="evidence" value="ECO:0007669"/>
    <property type="project" value="InterPro"/>
</dbReference>
<dbReference type="SUPFAM" id="SSF50037">
    <property type="entry name" value="C-terminal domain of transcriptional repressors"/>
    <property type="match status" value="1"/>
</dbReference>
<keyword evidence="7" id="KW-0804">Transcription</keyword>
<dbReference type="GO" id="GO:0046914">
    <property type="term" value="F:transition metal ion binding"/>
    <property type="evidence" value="ECO:0007669"/>
    <property type="project" value="InterPro"/>
</dbReference>
<dbReference type="STRING" id="1434118.MSSAC_4032"/>
<dbReference type="GO" id="GO:0003677">
    <property type="term" value="F:DNA binding"/>
    <property type="evidence" value="ECO:0007669"/>
    <property type="project" value="UniProtKB-KW"/>
</dbReference>
<evidence type="ECO:0000259" key="8">
    <source>
        <dbReference type="PROSITE" id="PS50944"/>
    </source>
</evidence>
<dbReference type="InterPro" id="IPR036390">
    <property type="entry name" value="WH_DNA-bd_sf"/>
</dbReference>
<dbReference type="Proteomes" id="UP000033123">
    <property type="component" value="Chromosome"/>
</dbReference>
<dbReference type="InterPro" id="IPR036388">
    <property type="entry name" value="WH-like_DNA-bd_sf"/>
</dbReference>
<protein>
    <submittedName>
        <fullName evidence="9">Iron-dependent repressor IdeR/DtxR</fullName>
    </submittedName>
</protein>
<feature type="domain" description="HTH dtxR-type" evidence="8">
    <location>
        <begin position="1"/>
        <end position="67"/>
    </location>
</feature>
<dbReference type="InterPro" id="IPR007167">
    <property type="entry name" value="Fe-transptr_FeoA-like"/>
</dbReference>
<dbReference type="Pfam" id="PF02742">
    <property type="entry name" value="Fe_dep_repr_C"/>
    <property type="match status" value="1"/>
</dbReference>
<dbReference type="AlphaFoldDB" id="A0A0E3PUC1"/>
<dbReference type="InterPro" id="IPR008988">
    <property type="entry name" value="Transcriptional_repressor_C"/>
</dbReference>
<comment type="similarity">
    <text evidence="2">Belongs to the DtxR/MntR family.</text>
</comment>
<dbReference type="InterPro" id="IPR022689">
    <property type="entry name" value="Iron_dep_repressor"/>
</dbReference>
<dbReference type="InterPro" id="IPR050536">
    <property type="entry name" value="DtxR_MntR_Metal-Reg"/>
</dbReference>
<evidence type="ECO:0000256" key="5">
    <source>
        <dbReference type="ARBA" id="ARBA00023015"/>
    </source>
</evidence>
<evidence type="ECO:0000256" key="1">
    <source>
        <dbReference type="ARBA" id="ARBA00004496"/>
    </source>
</evidence>
<dbReference type="GO" id="GO:0003700">
    <property type="term" value="F:DNA-binding transcription factor activity"/>
    <property type="evidence" value="ECO:0007669"/>
    <property type="project" value="InterPro"/>
</dbReference>
<dbReference type="FunFam" id="1.10.60.10:FF:000004">
    <property type="entry name" value="DtxR family transcriptional regulator"/>
    <property type="match status" value="1"/>
</dbReference>
<name>A0A0E3PUC1_9EURY</name>
<dbReference type="Gene3D" id="2.30.30.90">
    <property type="match status" value="1"/>
</dbReference>
<dbReference type="SUPFAM" id="SSF46785">
    <property type="entry name" value="Winged helix' DNA-binding domain"/>
    <property type="match status" value="1"/>
</dbReference>
<dbReference type="InterPro" id="IPR038157">
    <property type="entry name" value="FeoA_core_dom"/>
</dbReference>
<gene>
    <name evidence="9" type="ORF">MSSAC_4032</name>
</gene>
<dbReference type="PANTHER" id="PTHR33238">
    <property type="entry name" value="IRON (METAL) DEPENDENT REPRESSOR, DTXR FAMILY"/>
    <property type="match status" value="1"/>
</dbReference>
<dbReference type="InterPro" id="IPR001367">
    <property type="entry name" value="Fe_dep_repressor"/>
</dbReference>
<dbReference type="InterPro" id="IPR022687">
    <property type="entry name" value="HTH_DTXR"/>
</dbReference>
<reference evidence="9 10" key="1">
    <citation type="submission" date="2014-07" db="EMBL/GenBank/DDBJ databases">
        <title>Methanogenic archaea and the global carbon cycle.</title>
        <authorList>
            <person name="Henriksen J.R."/>
            <person name="Luke J."/>
            <person name="Reinhart S."/>
            <person name="Benedict M.N."/>
            <person name="Youngblut N.D."/>
            <person name="Metcalf M.E."/>
            <person name="Whitaker R.J."/>
            <person name="Metcalf W.W."/>
        </authorList>
    </citation>
    <scope>NUCLEOTIDE SEQUENCE [LARGE SCALE GENOMIC DNA]</scope>
    <source>
        <strain evidence="9 10">C2J</strain>
    </source>
</reference>
<dbReference type="GO" id="GO:0005737">
    <property type="term" value="C:cytoplasm"/>
    <property type="evidence" value="ECO:0007669"/>
    <property type="project" value="UniProtKB-SubCell"/>
</dbReference>
<evidence type="ECO:0000256" key="6">
    <source>
        <dbReference type="ARBA" id="ARBA00023125"/>
    </source>
</evidence>
<dbReference type="Gene3D" id="1.10.60.10">
    <property type="entry name" value="Iron dependent repressor, metal binding and dimerisation domain"/>
    <property type="match status" value="1"/>
</dbReference>
<dbReference type="PROSITE" id="PS50944">
    <property type="entry name" value="HTH_DTXR"/>
    <property type="match status" value="1"/>
</dbReference>
<evidence type="ECO:0000256" key="4">
    <source>
        <dbReference type="ARBA" id="ARBA00023004"/>
    </source>
</evidence>
<keyword evidence="5" id="KW-0805">Transcription regulation</keyword>
<dbReference type="PANTHER" id="PTHR33238:SF7">
    <property type="entry name" value="IRON-DEPENDENT TRANSCRIPTIONAL REGULATOR"/>
    <property type="match status" value="1"/>
</dbReference>
<organism evidence="9 10">
    <name type="scientific">Methanosarcina siciliae C2J</name>
    <dbReference type="NCBI Taxonomy" id="1434118"/>
    <lineage>
        <taxon>Archaea</taxon>
        <taxon>Methanobacteriati</taxon>
        <taxon>Methanobacteriota</taxon>
        <taxon>Stenosarchaea group</taxon>
        <taxon>Methanomicrobia</taxon>
        <taxon>Methanosarcinales</taxon>
        <taxon>Methanosarcinaceae</taxon>
        <taxon>Methanosarcina</taxon>
    </lineage>
</organism>